<sequence>MERPLVCKSLRKRSDWAGLVPSLLQSSSPCGNWKELQLDTHDVAIPFHSQRVFRAIFLSPQDIASAADLSLSRIERLYNLDGGQDSGIFFLLKQVDNQQSAVPALMTLQLQLLGKWELPVIPVESVAAVPAIITTLQRQLLSPEASCKASSPAISLLPFCSDREPLAEHTVNILTDTTSDFRDLVDKVSSNTVFESEIAPLLDEDADKFRRFWTDDYVVD</sequence>
<protein>
    <submittedName>
        <fullName evidence="1">Uncharacterized protein</fullName>
    </submittedName>
</protein>
<gene>
    <name evidence="1" type="ORF">NUW58_g3337</name>
</gene>
<name>A0ACC1PE68_9PEZI</name>
<evidence type="ECO:0000313" key="2">
    <source>
        <dbReference type="Proteomes" id="UP001143856"/>
    </source>
</evidence>
<accession>A0ACC1PE68</accession>
<organism evidence="1 2">
    <name type="scientific">Xylaria curta</name>
    <dbReference type="NCBI Taxonomy" id="42375"/>
    <lineage>
        <taxon>Eukaryota</taxon>
        <taxon>Fungi</taxon>
        <taxon>Dikarya</taxon>
        <taxon>Ascomycota</taxon>
        <taxon>Pezizomycotina</taxon>
        <taxon>Sordariomycetes</taxon>
        <taxon>Xylariomycetidae</taxon>
        <taxon>Xylariales</taxon>
        <taxon>Xylariaceae</taxon>
        <taxon>Xylaria</taxon>
    </lineage>
</organism>
<dbReference type="Proteomes" id="UP001143856">
    <property type="component" value="Unassembled WGS sequence"/>
</dbReference>
<reference evidence="1" key="1">
    <citation type="submission" date="2022-10" db="EMBL/GenBank/DDBJ databases">
        <title>Genome Sequence of Xylaria curta.</title>
        <authorList>
            <person name="Buettner E."/>
        </authorList>
    </citation>
    <scope>NUCLEOTIDE SEQUENCE</scope>
    <source>
        <strain evidence="1">Babe10</strain>
    </source>
</reference>
<comment type="caution">
    <text evidence="1">The sequence shown here is derived from an EMBL/GenBank/DDBJ whole genome shotgun (WGS) entry which is preliminary data.</text>
</comment>
<proteinExistence type="predicted"/>
<evidence type="ECO:0000313" key="1">
    <source>
        <dbReference type="EMBL" id="KAJ2989700.1"/>
    </source>
</evidence>
<keyword evidence="2" id="KW-1185">Reference proteome</keyword>
<dbReference type="EMBL" id="JAPDGR010000501">
    <property type="protein sequence ID" value="KAJ2989700.1"/>
    <property type="molecule type" value="Genomic_DNA"/>
</dbReference>